<dbReference type="Proteomes" id="UP001432027">
    <property type="component" value="Unassembled WGS sequence"/>
</dbReference>
<accession>A0AAV5T785</accession>
<keyword evidence="1" id="KW-0732">Signal</keyword>
<sequence length="261" mass="28352">MMAVLAASSTCSRLLLLLLLLQPVWQVGKHTMKRLCLVVVEFFVGSVEGQPVEIALDVLLLLRCVIGDREHVDDEALESLADIDPEADGRCFIAQLSLQFEYDLGEERATVAVALSAPIDHLLDPDRRVGVDGADLAAGLPSVDDVVAQRALHLFAVVEVGWSAEGEDFVDESSEGEHVGVEGVCALSESLGSTPFRRQILHVDLLQCSDHRQTEIGDLRLPITNQHVARRDVSVDDEAAVKVLQTSGCIQHVAGHLVDFH</sequence>
<feature type="non-terminal residue" evidence="2">
    <location>
        <position position="261"/>
    </location>
</feature>
<protein>
    <recommendedName>
        <fullName evidence="4">Secreted protein</fullName>
    </recommendedName>
</protein>
<dbReference type="EMBL" id="BTSX01000003">
    <property type="protein sequence ID" value="GMS88419.1"/>
    <property type="molecule type" value="Genomic_DNA"/>
</dbReference>
<evidence type="ECO:0008006" key="4">
    <source>
        <dbReference type="Google" id="ProtNLM"/>
    </source>
</evidence>
<name>A0AAV5T785_9BILA</name>
<evidence type="ECO:0000313" key="2">
    <source>
        <dbReference type="EMBL" id="GMS88419.1"/>
    </source>
</evidence>
<evidence type="ECO:0000313" key="3">
    <source>
        <dbReference type="Proteomes" id="UP001432027"/>
    </source>
</evidence>
<organism evidence="2 3">
    <name type="scientific">Pristionchus entomophagus</name>
    <dbReference type="NCBI Taxonomy" id="358040"/>
    <lineage>
        <taxon>Eukaryota</taxon>
        <taxon>Metazoa</taxon>
        <taxon>Ecdysozoa</taxon>
        <taxon>Nematoda</taxon>
        <taxon>Chromadorea</taxon>
        <taxon>Rhabditida</taxon>
        <taxon>Rhabditina</taxon>
        <taxon>Diplogasteromorpha</taxon>
        <taxon>Diplogasteroidea</taxon>
        <taxon>Neodiplogasteridae</taxon>
        <taxon>Pristionchus</taxon>
    </lineage>
</organism>
<proteinExistence type="predicted"/>
<reference evidence="2" key="1">
    <citation type="submission" date="2023-10" db="EMBL/GenBank/DDBJ databases">
        <title>Genome assembly of Pristionchus species.</title>
        <authorList>
            <person name="Yoshida K."/>
            <person name="Sommer R.J."/>
        </authorList>
    </citation>
    <scope>NUCLEOTIDE SEQUENCE</scope>
    <source>
        <strain evidence="2">RS0144</strain>
    </source>
</reference>
<dbReference type="AlphaFoldDB" id="A0AAV5T785"/>
<keyword evidence="3" id="KW-1185">Reference proteome</keyword>
<gene>
    <name evidence="2" type="ORF">PENTCL1PPCAC_10594</name>
</gene>
<feature type="chain" id="PRO_5043988934" description="Secreted protein" evidence="1">
    <location>
        <begin position="27"/>
        <end position="261"/>
    </location>
</feature>
<comment type="caution">
    <text evidence="2">The sequence shown here is derived from an EMBL/GenBank/DDBJ whole genome shotgun (WGS) entry which is preliminary data.</text>
</comment>
<evidence type="ECO:0000256" key="1">
    <source>
        <dbReference type="SAM" id="SignalP"/>
    </source>
</evidence>
<feature type="signal peptide" evidence="1">
    <location>
        <begin position="1"/>
        <end position="26"/>
    </location>
</feature>